<dbReference type="PANTHER" id="PTHR46696">
    <property type="entry name" value="P450, PUTATIVE (EUROFUNG)-RELATED"/>
    <property type="match status" value="1"/>
</dbReference>
<evidence type="ECO:0000313" key="5">
    <source>
        <dbReference type="Proteomes" id="UP001597371"/>
    </source>
</evidence>
<gene>
    <name evidence="4" type="ORF">ACFSKQ_00770</name>
</gene>
<dbReference type="EMBL" id="JBHUIJ010000002">
    <property type="protein sequence ID" value="MFD2235995.1"/>
    <property type="molecule type" value="Genomic_DNA"/>
</dbReference>
<name>A0ABW5CFP2_9HYPH</name>
<keyword evidence="3" id="KW-0479">Metal-binding</keyword>
<comment type="cofactor">
    <cofactor evidence="1">
        <name>heme</name>
        <dbReference type="ChEBI" id="CHEBI:30413"/>
    </cofactor>
</comment>
<dbReference type="InterPro" id="IPR001128">
    <property type="entry name" value="Cyt_P450"/>
</dbReference>
<dbReference type="RefSeq" id="WP_209736066.1">
    <property type="nucleotide sequence ID" value="NZ_CP072611.1"/>
</dbReference>
<proteinExistence type="inferred from homology"/>
<keyword evidence="3" id="KW-0408">Iron</keyword>
<organism evidence="4 5">
    <name type="scientific">Aureimonas populi</name>
    <dbReference type="NCBI Taxonomy" id="1701758"/>
    <lineage>
        <taxon>Bacteria</taxon>
        <taxon>Pseudomonadati</taxon>
        <taxon>Pseudomonadota</taxon>
        <taxon>Alphaproteobacteria</taxon>
        <taxon>Hyphomicrobiales</taxon>
        <taxon>Aurantimonadaceae</taxon>
        <taxon>Aureimonas</taxon>
    </lineage>
</organism>
<comment type="caution">
    <text evidence="4">The sequence shown here is derived from an EMBL/GenBank/DDBJ whole genome shotgun (WGS) entry which is preliminary data.</text>
</comment>
<dbReference type="InterPro" id="IPR036396">
    <property type="entry name" value="Cyt_P450_sf"/>
</dbReference>
<dbReference type="Pfam" id="PF00067">
    <property type="entry name" value="p450"/>
    <property type="match status" value="1"/>
</dbReference>
<dbReference type="SUPFAM" id="SSF48264">
    <property type="entry name" value="Cytochrome P450"/>
    <property type="match status" value="1"/>
</dbReference>
<dbReference type="PROSITE" id="PS00086">
    <property type="entry name" value="CYTOCHROME_P450"/>
    <property type="match status" value="1"/>
</dbReference>
<evidence type="ECO:0000256" key="3">
    <source>
        <dbReference type="RuleBase" id="RU000461"/>
    </source>
</evidence>
<evidence type="ECO:0000313" key="4">
    <source>
        <dbReference type="EMBL" id="MFD2235995.1"/>
    </source>
</evidence>
<keyword evidence="5" id="KW-1185">Reference proteome</keyword>
<evidence type="ECO:0000256" key="1">
    <source>
        <dbReference type="ARBA" id="ARBA00001971"/>
    </source>
</evidence>
<keyword evidence="3" id="KW-0503">Monooxygenase</keyword>
<dbReference type="PANTHER" id="PTHR46696:SF1">
    <property type="entry name" value="CYTOCHROME P450 YJIB-RELATED"/>
    <property type="match status" value="1"/>
</dbReference>
<sequence>MRRTDPSPPTDLPASLVFGPNEDCFRLDPREPVFYLDPYPAYAALRERTPLGFWEEAGCIAAFEHTTVSRLLKDRRLGRILPAGPDGRPARDVPAHLEAFYALEAHSLLDLEAPTHTRLRALVSKAFVSRNVERLEGTIETLANRLIDAFEADGEVELVTAFAEPLPVAIISDLIGVDRSHAPLLLQWSHAMVAMYGFLRDRAVEEAADRASREFRAFLQETIRRKRRFPADDLVSALIAAETESGRLSEDEMISTLAVLLNAGHEATVHAIGNGTRAILESGLDPQALFADEASGEASVEEVLRFDTPLHLFRRVAFQDIELAEGRWLRRGEEIALMLGAANRDPAVFAAPDRFDPARGRNGHVAFGAGIHFCIGAPLARLELRVALATLFRRLPALRLAGEPRARDSFHFRGLPRLDLAF</sequence>
<dbReference type="CDD" id="cd20625">
    <property type="entry name" value="CYP164-like"/>
    <property type="match status" value="1"/>
</dbReference>
<dbReference type="Gene3D" id="1.10.630.10">
    <property type="entry name" value="Cytochrome P450"/>
    <property type="match status" value="1"/>
</dbReference>
<dbReference type="InterPro" id="IPR017972">
    <property type="entry name" value="Cyt_P450_CS"/>
</dbReference>
<keyword evidence="3" id="KW-0349">Heme</keyword>
<dbReference type="Proteomes" id="UP001597371">
    <property type="component" value="Unassembled WGS sequence"/>
</dbReference>
<dbReference type="PRINTS" id="PR00359">
    <property type="entry name" value="BP450"/>
</dbReference>
<dbReference type="InterPro" id="IPR002397">
    <property type="entry name" value="Cyt_P450_B"/>
</dbReference>
<evidence type="ECO:0000256" key="2">
    <source>
        <dbReference type="ARBA" id="ARBA00010617"/>
    </source>
</evidence>
<protein>
    <submittedName>
        <fullName evidence="4">Cytochrome P450</fullName>
    </submittedName>
</protein>
<reference evidence="5" key="1">
    <citation type="journal article" date="2019" name="Int. J. Syst. Evol. Microbiol.">
        <title>The Global Catalogue of Microorganisms (GCM) 10K type strain sequencing project: providing services to taxonomists for standard genome sequencing and annotation.</title>
        <authorList>
            <consortium name="The Broad Institute Genomics Platform"/>
            <consortium name="The Broad Institute Genome Sequencing Center for Infectious Disease"/>
            <person name="Wu L."/>
            <person name="Ma J."/>
        </authorList>
    </citation>
    <scope>NUCLEOTIDE SEQUENCE [LARGE SCALE GENOMIC DNA]</scope>
    <source>
        <strain evidence="5">ZS-35-S2</strain>
    </source>
</reference>
<keyword evidence="3" id="KW-0560">Oxidoreductase</keyword>
<accession>A0ABW5CFP2</accession>
<comment type="similarity">
    <text evidence="2 3">Belongs to the cytochrome P450 family.</text>
</comment>